<dbReference type="AlphaFoldDB" id="A0A8H7Q9I8"/>
<name>A0A8H7Q9I8_9FUNG</name>
<evidence type="ECO:0000313" key="2">
    <source>
        <dbReference type="Proteomes" id="UP000612746"/>
    </source>
</evidence>
<evidence type="ECO:0000313" key="1">
    <source>
        <dbReference type="EMBL" id="KAG2187693.1"/>
    </source>
</evidence>
<accession>A0A8H7Q9I8</accession>
<protein>
    <submittedName>
        <fullName evidence="1">Uncharacterized protein</fullName>
    </submittedName>
</protein>
<proteinExistence type="predicted"/>
<gene>
    <name evidence="1" type="ORF">INT44_005383</name>
</gene>
<reference evidence="1" key="1">
    <citation type="submission" date="2020-12" db="EMBL/GenBank/DDBJ databases">
        <title>Metabolic potential, ecology and presence of endohyphal bacteria is reflected in genomic diversity of Mucoromycotina.</title>
        <authorList>
            <person name="Muszewska A."/>
            <person name="Okrasinska A."/>
            <person name="Steczkiewicz K."/>
            <person name="Drgas O."/>
            <person name="Orlowska M."/>
            <person name="Perlinska-Lenart U."/>
            <person name="Aleksandrzak-Piekarczyk T."/>
            <person name="Szatraj K."/>
            <person name="Zielenkiewicz U."/>
            <person name="Pilsyk S."/>
            <person name="Malc E."/>
            <person name="Mieczkowski P."/>
            <person name="Kruszewska J.S."/>
            <person name="Biernat P."/>
            <person name="Pawlowska J."/>
        </authorList>
    </citation>
    <scope>NUCLEOTIDE SEQUENCE</scope>
    <source>
        <strain evidence="1">WA0000051536</strain>
    </source>
</reference>
<comment type="caution">
    <text evidence="1">The sequence shown here is derived from an EMBL/GenBank/DDBJ whole genome shotgun (WGS) entry which is preliminary data.</text>
</comment>
<dbReference type="Proteomes" id="UP000612746">
    <property type="component" value="Unassembled WGS sequence"/>
</dbReference>
<sequence length="70" mass="7719">MLELFSFAAHAFGHLRSDIDIASDCIILVLPANMNVLKFPYCGNYGAVLASNKEPRHDKHMPSDKGLFAV</sequence>
<keyword evidence="2" id="KW-1185">Reference proteome</keyword>
<dbReference type="EMBL" id="JAEPRA010000003">
    <property type="protein sequence ID" value="KAG2187693.1"/>
    <property type="molecule type" value="Genomic_DNA"/>
</dbReference>
<organism evidence="1 2">
    <name type="scientific">Umbelopsis vinacea</name>
    <dbReference type="NCBI Taxonomy" id="44442"/>
    <lineage>
        <taxon>Eukaryota</taxon>
        <taxon>Fungi</taxon>
        <taxon>Fungi incertae sedis</taxon>
        <taxon>Mucoromycota</taxon>
        <taxon>Mucoromycotina</taxon>
        <taxon>Umbelopsidomycetes</taxon>
        <taxon>Umbelopsidales</taxon>
        <taxon>Umbelopsidaceae</taxon>
        <taxon>Umbelopsis</taxon>
    </lineage>
</organism>